<dbReference type="PANTHER" id="PTHR35605:SF1">
    <property type="entry name" value="ECP2 EFFECTOR PROTEIN DOMAIN-CONTAINING PROTEIN-RELATED"/>
    <property type="match status" value="1"/>
</dbReference>
<keyword evidence="3" id="KW-1185">Reference proteome</keyword>
<organism evidence="2 3">
    <name type="scientific">Plectosphaerella cucumerina</name>
    <dbReference type="NCBI Taxonomy" id="40658"/>
    <lineage>
        <taxon>Eukaryota</taxon>
        <taxon>Fungi</taxon>
        <taxon>Dikarya</taxon>
        <taxon>Ascomycota</taxon>
        <taxon>Pezizomycotina</taxon>
        <taxon>Sordariomycetes</taxon>
        <taxon>Hypocreomycetidae</taxon>
        <taxon>Glomerellales</taxon>
        <taxon>Plectosphaerellaceae</taxon>
        <taxon>Plectosphaerella</taxon>
    </lineage>
</organism>
<comment type="caution">
    <text evidence="2">The sequence shown here is derived from an EMBL/GenBank/DDBJ whole genome shotgun (WGS) entry which is preliminary data.</text>
</comment>
<proteinExistence type="predicted"/>
<feature type="chain" id="PRO_5035474813" evidence="1">
    <location>
        <begin position="21"/>
        <end position="221"/>
    </location>
</feature>
<dbReference type="OrthoDB" id="3552888at2759"/>
<dbReference type="AlphaFoldDB" id="A0A8K0TC17"/>
<evidence type="ECO:0000313" key="3">
    <source>
        <dbReference type="Proteomes" id="UP000813385"/>
    </source>
</evidence>
<dbReference type="PANTHER" id="PTHR35605">
    <property type="entry name" value="ECP2 EFFECTOR PROTEIN DOMAIN-CONTAINING PROTEIN-RELATED"/>
    <property type="match status" value="1"/>
</dbReference>
<feature type="signal peptide" evidence="1">
    <location>
        <begin position="1"/>
        <end position="20"/>
    </location>
</feature>
<sequence length="221" mass="24098">MKTFTIALIGAAAFFSRALAVPFDAEDPLQGRDIFTPEWEVEVKPGGDTVVLNGTIQEVHAQLLDLNPNWDTDFKDDDLDKREADFGDWADDTAGLDKRANFNGASYNCWGRWGAVSREHIQSGINYLRRVRGKPRAGAGPSKCGRVSCSYNSAIYWCNDSNKPKTLNSFGSIADGAQYIMGKCKSVAILLVKPKTGGQAFTRRTGTSSFSTTLMVAGVKT</sequence>
<protein>
    <submittedName>
        <fullName evidence="2">Uncharacterized protein</fullName>
    </submittedName>
</protein>
<evidence type="ECO:0000256" key="1">
    <source>
        <dbReference type="SAM" id="SignalP"/>
    </source>
</evidence>
<accession>A0A8K0TC17</accession>
<name>A0A8K0TC17_9PEZI</name>
<keyword evidence="1" id="KW-0732">Signal</keyword>
<dbReference type="EMBL" id="JAGPXD010000006">
    <property type="protein sequence ID" value="KAH7349739.1"/>
    <property type="molecule type" value="Genomic_DNA"/>
</dbReference>
<evidence type="ECO:0000313" key="2">
    <source>
        <dbReference type="EMBL" id="KAH7349739.1"/>
    </source>
</evidence>
<gene>
    <name evidence="2" type="ORF">B0T11DRAFT_332784</name>
</gene>
<dbReference type="Proteomes" id="UP000813385">
    <property type="component" value="Unassembled WGS sequence"/>
</dbReference>
<reference evidence="2" key="1">
    <citation type="journal article" date="2021" name="Nat. Commun.">
        <title>Genetic determinants of endophytism in the Arabidopsis root mycobiome.</title>
        <authorList>
            <person name="Mesny F."/>
            <person name="Miyauchi S."/>
            <person name="Thiergart T."/>
            <person name="Pickel B."/>
            <person name="Atanasova L."/>
            <person name="Karlsson M."/>
            <person name="Huettel B."/>
            <person name="Barry K.W."/>
            <person name="Haridas S."/>
            <person name="Chen C."/>
            <person name="Bauer D."/>
            <person name="Andreopoulos W."/>
            <person name="Pangilinan J."/>
            <person name="LaButti K."/>
            <person name="Riley R."/>
            <person name="Lipzen A."/>
            <person name="Clum A."/>
            <person name="Drula E."/>
            <person name="Henrissat B."/>
            <person name="Kohler A."/>
            <person name="Grigoriev I.V."/>
            <person name="Martin F.M."/>
            <person name="Hacquard S."/>
        </authorList>
    </citation>
    <scope>NUCLEOTIDE SEQUENCE</scope>
    <source>
        <strain evidence="2">MPI-CAGE-AT-0016</strain>
    </source>
</reference>